<sequence length="90" mass="9706">MTTTINTAVGVTQRMLPNGHLELVCHTTRRHVECAPAAAAMWIMLKQHDGDIDRAAAILAGHWNADPAEVRYDMVVLVGSLCAIGLLTEA</sequence>
<comment type="caution">
    <text evidence="1">The sequence shown here is derived from an EMBL/GenBank/DDBJ whole genome shotgun (WGS) entry which is preliminary data.</text>
</comment>
<evidence type="ECO:0000313" key="2">
    <source>
        <dbReference type="Proteomes" id="UP001519332"/>
    </source>
</evidence>
<keyword evidence="2" id="KW-1185">Reference proteome</keyword>
<reference evidence="1 2" key="1">
    <citation type="submission" date="2021-03" db="EMBL/GenBank/DDBJ databases">
        <title>Sequencing the genomes of 1000 actinobacteria strains.</title>
        <authorList>
            <person name="Klenk H.-P."/>
        </authorList>
    </citation>
    <scope>NUCLEOTIDE SEQUENCE [LARGE SCALE GENOMIC DNA]</scope>
    <source>
        <strain evidence="1 2">DSM 46670</strain>
    </source>
</reference>
<dbReference type="EMBL" id="JAGINW010000001">
    <property type="protein sequence ID" value="MBP2327120.1"/>
    <property type="molecule type" value="Genomic_DNA"/>
</dbReference>
<evidence type="ECO:0008006" key="3">
    <source>
        <dbReference type="Google" id="ProtNLM"/>
    </source>
</evidence>
<organism evidence="1 2">
    <name type="scientific">Kibdelosporangium banguiense</name>
    <dbReference type="NCBI Taxonomy" id="1365924"/>
    <lineage>
        <taxon>Bacteria</taxon>
        <taxon>Bacillati</taxon>
        <taxon>Actinomycetota</taxon>
        <taxon>Actinomycetes</taxon>
        <taxon>Pseudonocardiales</taxon>
        <taxon>Pseudonocardiaceae</taxon>
        <taxon>Kibdelosporangium</taxon>
    </lineage>
</organism>
<gene>
    <name evidence="1" type="ORF">JOF56_007505</name>
</gene>
<protein>
    <recommendedName>
        <fullName evidence="3">PqqD family protein</fullName>
    </recommendedName>
</protein>
<dbReference type="RefSeq" id="WP_209644107.1">
    <property type="nucleotide sequence ID" value="NZ_JAGINW010000001.1"/>
</dbReference>
<name>A0ABS4TRS1_9PSEU</name>
<proteinExistence type="predicted"/>
<dbReference type="Proteomes" id="UP001519332">
    <property type="component" value="Unassembled WGS sequence"/>
</dbReference>
<evidence type="ECO:0000313" key="1">
    <source>
        <dbReference type="EMBL" id="MBP2327120.1"/>
    </source>
</evidence>
<accession>A0ABS4TRS1</accession>